<organism evidence="8 9">
    <name type="scientific">Thomasclavelia ramosa</name>
    <dbReference type="NCBI Taxonomy" id="1547"/>
    <lineage>
        <taxon>Bacteria</taxon>
        <taxon>Bacillati</taxon>
        <taxon>Bacillota</taxon>
        <taxon>Erysipelotrichia</taxon>
        <taxon>Erysipelotrichales</taxon>
        <taxon>Coprobacillaceae</taxon>
        <taxon>Thomasclavelia</taxon>
    </lineage>
</organism>
<dbReference type="Proteomes" id="UP000261032">
    <property type="component" value="Unassembled WGS sequence"/>
</dbReference>
<protein>
    <recommendedName>
        <fullName evidence="2 7">Glutamate racemase</fullName>
        <ecNumber evidence="2 7">5.1.1.3</ecNumber>
    </recommendedName>
</protein>
<dbReference type="GO" id="GO:0008881">
    <property type="term" value="F:glutamate racemase activity"/>
    <property type="evidence" value="ECO:0007669"/>
    <property type="project" value="UniProtKB-UniRule"/>
</dbReference>
<feature type="binding site" evidence="7">
    <location>
        <begin position="9"/>
        <end position="10"/>
    </location>
    <ligand>
        <name>substrate</name>
    </ligand>
</feature>
<comment type="pathway">
    <text evidence="7">Cell wall biogenesis; peptidoglycan biosynthesis.</text>
</comment>
<dbReference type="UniPathway" id="UPA00219"/>
<evidence type="ECO:0000313" key="9">
    <source>
        <dbReference type="Proteomes" id="UP000261032"/>
    </source>
</evidence>
<comment type="function">
    <text evidence="7">Provides the (R)-glutamate required for cell wall biosynthesis.</text>
</comment>
<evidence type="ECO:0000256" key="6">
    <source>
        <dbReference type="ARBA" id="ARBA00023316"/>
    </source>
</evidence>
<evidence type="ECO:0000256" key="3">
    <source>
        <dbReference type="ARBA" id="ARBA00022960"/>
    </source>
</evidence>
<gene>
    <name evidence="7 8" type="primary">murI</name>
    <name evidence="8" type="ORF">DXB93_03925</name>
</gene>
<comment type="caution">
    <text evidence="8">The sequence shown here is derived from an EMBL/GenBank/DDBJ whole genome shotgun (WGS) entry which is preliminary data.</text>
</comment>
<dbReference type="EMBL" id="QUSL01000004">
    <property type="protein sequence ID" value="RGD86667.1"/>
    <property type="molecule type" value="Genomic_DNA"/>
</dbReference>
<dbReference type="Pfam" id="PF01177">
    <property type="entry name" value="Asp_Glu_race"/>
    <property type="match status" value="1"/>
</dbReference>
<dbReference type="PANTHER" id="PTHR21198:SF2">
    <property type="entry name" value="GLUTAMATE RACEMASE"/>
    <property type="match status" value="1"/>
</dbReference>
<dbReference type="InterPro" id="IPR015942">
    <property type="entry name" value="Asp/Glu/hydantoin_racemase"/>
</dbReference>
<keyword evidence="5 7" id="KW-0413">Isomerase</keyword>
<name>A0A3E3EFL5_9FIRM</name>
<reference evidence="8 9" key="1">
    <citation type="submission" date="2018-08" db="EMBL/GenBank/DDBJ databases">
        <title>A genome reference for cultivated species of the human gut microbiota.</title>
        <authorList>
            <person name="Zou Y."/>
            <person name="Xue W."/>
            <person name="Luo G."/>
        </authorList>
    </citation>
    <scope>NUCLEOTIDE SEQUENCE [LARGE SCALE GENOMIC DNA]</scope>
    <source>
        <strain evidence="8 9">OM06-4</strain>
    </source>
</reference>
<keyword evidence="3 7" id="KW-0133">Cell shape</keyword>
<evidence type="ECO:0000256" key="1">
    <source>
        <dbReference type="ARBA" id="ARBA00001602"/>
    </source>
</evidence>
<evidence type="ECO:0000256" key="4">
    <source>
        <dbReference type="ARBA" id="ARBA00022984"/>
    </source>
</evidence>
<dbReference type="AlphaFoldDB" id="A0A3E3EFL5"/>
<sequence>MERAIGVFDSGVGGLTVLNSIRTLLPNENIIYIGDNYHCPYGEKTREQLFSYASEIVEYFIKENVKLIVLACNTTSATVLNELQAVYKEVLIIGVIDATVEDFISRGVDNTLVIATAATINSHKYPDTIDCYQTGIEVFTLPTPKLVPLVEAGMDKKDIYDVLHEYLDSYAGKIKSIILGCMHYPILENQIKDILPDIEYISSSDAVCKNVRDVLIKNNLLNLNKNKFIKIYTTGRVDEFLKSSTGFFDYTDLVVEHIIIK</sequence>
<dbReference type="InterPro" id="IPR004391">
    <property type="entry name" value="Glu_race"/>
</dbReference>
<dbReference type="EC" id="5.1.1.3" evidence="2 7"/>
<proteinExistence type="inferred from homology"/>
<dbReference type="GO" id="GO:0009252">
    <property type="term" value="P:peptidoglycan biosynthetic process"/>
    <property type="evidence" value="ECO:0007669"/>
    <property type="project" value="UniProtKB-UniRule"/>
</dbReference>
<evidence type="ECO:0000256" key="5">
    <source>
        <dbReference type="ARBA" id="ARBA00023235"/>
    </source>
</evidence>
<evidence type="ECO:0000256" key="2">
    <source>
        <dbReference type="ARBA" id="ARBA00013090"/>
    </source>
</evidence>
<keyword evidence="6 7" id="KW-0961">Cell wall biogenesis/degradation</keyword>
<feature type="binding site" evidence="7">
    <location>
        <begin position="41"/>
        <end position="42"/>
    </location>
    <ligand>
        <name>substrate</name>
    </ligand>
</feature>
<comment type="similarity">
    <text evidence="7">Belongs to the aspartate/glutamate racemases family.</text>
</comment>
<dbReference type="GO" id="GO:0008360">
    <property type="term" value="P:regulation of cell shape"/>
    <property type="evidence" value="ECO:0007669"/>
    <property type="project" value="UniProtKB-KW"/>
</dbReference>
<evidence type="ECO:0000256" key="7">
    <source>
        <dbReference type="HAMAP-Rule" id="MF_00258"/>
    </source>
</evidence>
<dbReference type="Gene3D" id="3.40.50.1860">
    <property type="match status" value="2"/>
</dbReference>
<dbReference type="HAMAP" id="MF_00258">
    <property type="entry name" value="Glu_racemase"/>
    <property type="match status" value="1"/>
</dbReference>
<feature type="active site" description="Proton donor/acceptor" evidence="7">
    <location>
        <position position="72"/>
    </location>
</feature>
<comment type="caution">
    <text evidence="7">Lacks conserved residue(s) required for the propagation of feature annotation.</text>
</comment>
<feature type="active site" description="Proton donor/acceptor" evidence="7">
    <location>
        <position position="181"/>
    </location>
</feature>
<dbReference type="NCBIfam" id="TIGR00067">
    <property type="entry name" value="glut_race"/>
    <property type="match status" value="1"/>
</dbReference>
<dbReference type="InterPro" id="IPR001920">
    <property type="entry name" value="Asp/Glu_race"/>
</dbReference>
<comment type="catalytic activity">
    <reaction evidence="1 7">
        <text>L-glutamate = D-glutamate</text>
        <dbReference type="Rhea" id="RHEA:12813"/>
        <dbReference type="ChEBI" id="CHEBI:29985"/>
        <dbReference type="ChEBI" id="CHEBI:29986"/>
        <dbReference type="EC" id="5.1.1.3"/>
    </reaction>
</comment>
<feature type="binding site" evidence="7">
    <location>
        <begin position="73"/>
        <end position="74"/>
    </location>
    <ligand>
        <name>substrate</name>
    </ligand>
</feature>
<dbReference type="PANTHER" id="PTHR21198">
    <property type="entry name" value="GLUTAMATE RACEMASE"/>
    <property type="match status" value="1"/>
</dbReference>
<accession>A0A3E3EFL5</accession>
<evidence type="ECO:0000313" key="8">
    <source>
        <dbReference type="EMBL" id="RGD86667.1"/>
    </source>
</evidence>
<dbReference type="GO" id="GO:0071555">
    <property type="term" value="P:cell wall organization"/>
    <property type="evidence" value="ECO:0007669"/>
    <property type="project" value="UniProtKB-KW"/>
</dbReference>
<keyword evidence="4 7" id="KW-0573">Peptidoglycan synthesis</keyword>
<dbReference type="SUPFAM" id="SSF53681">
    <property type="entry name" value="Aspartate/glutamate racemase"/>
    <property type="match status" value="2"/>
</dbReference>
<dbReference type="RefSeq" id="WP_117580597.1">
    <property type="nucleotide sequence ID" value="NZ_QUSL01000004.1"/>
</dbReference>